<evidence type="ECO:0000313" key="4">
    <source>
        <dbReference type="EMBL" id="KAK7488798.1"/>
    </source>
</evidence>
<dbReference type="Gene3D" id="3.40.30.10">
    <property type="entry name" value="Glutaredoxin"/>
    <property type="match status" value="1"/>
</dbReference>
<gene>
    <name evidence="4" type="ORF">BaRGS_00019933</name>
</gene>
<dbReference type="PANTHER" id="PTHR21148">
    <property type="entry name" value="THIOREDOXIN DOMAIN-CONTAINING PROTEIN 9"/>
    <property type="match status" value="1"/>
</dbReference>
<proteinExistence type="predicted"/>
<comment type="caution">
    <text evidence="4">The sequence shown here is derived from an EMBL/GenBank/DDBJ whole genome shotgun (WGS) entry which is preliminary data.</text>
</comment>
<dbReference type="Pfam" id="PF00085">
    <property type="entry name" value="Thioredoxin"/>
    <property type="match status" value="1"/>
</dbReference>
<evidence type="ECO:0000313" key="5">
    <source>
        <dbReference type="Proteomes" id="UP001519460"/>
    </source>
</evidence>
<feature type="region of interest" description="Disordered" evidence="2">
    <location>
        <begin position="179"/>
        <end position="207"/>
    </location>
</feature>
<evidence type="ECO:0000256" key="2">
    <source>
        <dbReference type="SAM" id="MobiDB-lite"/>
    </source>
</evidence>
<accession>A0ABD0KNI2</accession>
<dbReference type="InterPro" id="IPR036249">
    <property type="entry name" value="Thioredoxin-like_sf"/>
</dbReference>
<dbReference type="InterPro" id="IPR013766">
    <property type="entry name" value="Thioredoxin_domain"/>
</dbReference>
<dbReference type="EMBL" id="JACVVK020000146">
    <property type="protein sequence ID" value="KAK7488798.1"/>
    <property type="molecule type" value="Genomic_DNA"/>
</dbReference>
<reference evidence="4 5" key="1">
    <citation type="journal article" date="2023" name="Sci. Data">
        <title>Genome assembly of the Korean intertidal mud-creeper Batillaria attramentaria.</title>
        <authorList>
            <person name="Patra A.K."/>
            <person name="Ho P.T."/>
            <person name="Jun S."/>
            <person name="Lee S.J."/>
            <person name="Kim Y."/>
            <person name="Won Y.J."/>
        </authorList>
    </citation>
    <scope>NUCLEOTIDE SEQUENCE [LARGE SCALE GENOMIC DNA]</scope>
    <source>
        <strain evidence="4">Wonlab-2016</strain>
    </source>
</reference>
<dbReference type="CDD" id="cd02989">
    <property type="entry name" value="Phd_like_TxnDC9"/>
    <property type="match status" value="1"/>
</dbReference>
<keyword evidence="5" id="KW-1185">Reference proteome</keyword>
<evidence type="ECO:0000259" key="3">
    <source>
        <dbReference type="Pfam" id="PF00085"/>
    </source>
</evidence>
<evidence type="ECO:0000256" key="1">
    <source>
        <dbReference type="ARBA" id="ARBA00026148"/>
    </source>
</evidence>
<name>A0ABD0KNI2_9CAEN</name>
<dbReference type="Proteomes" id="UP001519460">
    <property type="component" value="Unassembled WGS sequence"/>
</dbReference>
<organism evidence="4 5">
    <name type="scientific">Batillaria attramentaria</name>
    <dbReference type="NCBI Taxonomy" id="370345"/>
    <lineage>
        <taxon>Eukaryota</taxon>
        <taxon>Metazoa</taxon>
        <taxon>Spiralia</taxon>
        <taxon>Lophotrochozoa</taxon>
        <taxon>Mollusca</taxon>
        <taxon>Gastropoda</taxon>
        <taxon>Caenogastropoda</taxon>
        <taxon>Sorbeoconcha</taxon>
        <taxon>Cerithioidea</taxon>
        <taxon>Batillariidae</taxon>
        <taxon>Batillaria</taxon>
    </lineage>
</organism>
<dbReference type="AlphaFoldDB" id="A0ABD0KNI2"/>
<feature type="domain" description="Thioredoxin" evidence="3">
    <location>
        <begin position="75"/>
        <end position="153"/>
    </location>
</feature>
<protein>
    <recommendedName>
        <fullName evidence="1">Thioredoxin domain-containing protein 9</fullName>
    </recommendedName>
</protein>
<sequence>MAATATAEQAQAIIEDQSLVEEQLWEELEKEDIPSYIRESRLEALKKQSQEYHAMKEKQHGEYSLLEDEKTFLDLTTSVKLCVVHFFHPDFRRCAVVDTHLEKLAKQYFETKFARISVETAKFLVAKLKVQVLPAIFCFKKGIVVDKIVGFEELGNTDDFRTEVLERRLARSGTIEMAEDEDPNKKTIFGMERRNKNQADSSDEDDD</sequence>
<dbReference type="SUPFAM" id="SSF52833">
    <property type="entry name" value="Thioredoxin-like"/>
    <property type="match status" value="1"/>
</dbReference>